<dbReference type="PANTHER" id="PTHR43048:SF3">
    <property type="entry name" value="METHYLMALONYL-COA EPIMERASE, MITOCHONDRIAL"/>
    <property type="match status" value="1"/>
</dbReference>
<reference evidence="5" key="1">
    <citation type="submission" date="2019-02" db="EMBL/GenBank/DDBJ databases">
        <authorList>
            <person name="Gruber-Vodicka R. H."/>
            <person name="Seah K. B. B."/>
        </authorList>
    </citation>
    <scope>NUCLEOTIDE SEQUENCE</scope>
    <source>
        <strain evidence="5">BECK_BY1</strain>
        <strain evidence="4">BECK_BY2</strain>
        <strain evidence="3">BECK_BY3</strain>
    </source>
</reference>
<proteinExistence type="predicted"/>
<dbReference type="PROSITE" id="PS00934">
    <property type="entry name" value="GLYOXALASE_I_1"/>
    <property type="match status" value="1"/>
</dbReference>
<gene>
    <name evidence="5" type="ORF">BECKTUN1418D_GA0071000_115310</name>
    <name evidence="4" type="ORF">BECKTUN1418E_GA0071001_10192</name>
    <name evidence="3" type="ORF">BECKTUN1418F_GA0071002_10172</name>
</gene>
<evidence type="ECO:0000313" key="5">
    <source>
        <dbReference type="EMBL" id="VFK61511.1"/>
    </source>
</evidence>
<dbReference type="Gene3D" id="3.10.180.10">
    <property type="entry name" value="2,3-Dihydroxybiphenyl 1,2-Dioxygenase, domain 1"/>
    <property type="match status" value="1"/>
</dbReference>
<dbReference type="InterPro" id="IPR051785">
    <property type="entry name" value="MMCE/EMCE_epimerase"/>
</dbReference>
<dbReference type="GO" id="GO:0051213">
    <property type="term" value="F:dioxygenase activity"/>
    <property type="evidence" value="ECO:0007669"/>
    <property type="project" value="UniProtKB-KW"/>
</dbReference>
<feature type="domain" description="VOC" evidence="2">
    <location>
        <begin position="4"/>
        <end position="150"/>
    </location>
</feature>
<accession>A0A451A699</accession>
<dbReference type="InterPro" id="IPR018146">
    <property type="entry name" value="Glyoxalase_1_CS"/>
</dbReference>
<dbReference type="GO" id="GO:0046491">
    <property type="term" value="P:L-methylmalonyl-CoA metabolic process"/>
    <property type="evidence" value="ECO:0007669"/>
    <property type="project" value="TreeGrafter"/>
</dbReference>
<evidence type="ECO:0000259" key="2">
    <source>
        <dbReference type="PROSITE" id="PS51819"/>
    </source>
</evidence>
<name>A0A451A699_9GAMM</name>
<dbReference type="EMBL" id="CAADFV010000019">
    <property type="protein sequence ID" value="VFK53966.1"/>
    <property type="molecule type" value="Genomic_DNA"/>
</dbReference>
<dbReference type="InterPro" id="IPR037523">
    <property type="entry name" value="VOC_core"/>
</dbReference>
<dbReference type="EMBL" id="CAADFY010000017">
    <property type="protein sequence ID" value="VFK53122.1"/>
    <property type="molecule type" value="Genomic_DNA"/>
</dbReference>
<keyword evidence="5" id="KW-0560">Oxidoreductase</keyword>
<evidence type="ECO:0000256" key="1">
    <source>
        <dbReference type="ARBA" id="ARBA00022723"/>
    </source>
</evidence>
<evidence type="ECO:0000313" key="4">
    <source>
        <dbReference type="EMBL" id="VFK53966.1"/>
    </source>
</evidence>
<dbReference type="AlphaFoldDB" id="A0A451A699"/>
<keyword evidence="1" id="KW-0479">Metal-binding</keyword>
<dbReference type="GO" id="GO:0046872">
    <property type="term" value="F:metal ion binding"/>
    <property type="evidence" value="ECO:0007669"/>
    <property type="project" value="UniProtKB-KW"/>
</dbReference>
<dbReference type="GO" id="GO:0004493">
    <property type="term" value="F:methylmalonyl-CoA epimerase activity"/>
    <property type="evidence" value="ECO:0007669"/>
    <property type="project" value="TreeGrafter"/>
</dbReference>
<dbReference type="Pfam" id="PF00903">
    <property type="entry name" value="Glyoxalase"/>
    <property type="match status" value="1"/>
</dbReference>
<dbReference type="InterPro" id="IPR004360">
    <property type="entry name" value="Glyas_Fos-R_dOase_dom"/>
</dbReference>
<keyword evidence="5" id="KW-0223">Dioxygenase</keyword>
<dbReference type="PANTHER" id="PTHR43048">
    <property type="entry name" value="METHYLMALONYL-COA EPIMERASE"/>
    <property type="match status" value="1"/>
</dbReference>
<dbReference type="SUPFAM" id="SSF54593">
    <property type="entry name" value="Glyoxalase/Bleomycin resistance protein/Dihydroxybiphenyl dioxygenase"/>
    <property type="match status" value="1"/>
</dbReference>
<protein>
    <submittedName>
        <fullName evidence="5">Catechol 2,3-dioxygenase</fullName>
    </submittedName>
</protein>
<dbReference type="InterPro" id="IPR029068">
    <property type="entry name" value="Glyas_Bleomycin-R_OHBP_Dase"/>
</dbReference>
<dbReference type="EMBL" id="CAADFX010000153">
    <property type="protein sequence ID" value="VFK61511.1"/>
    <property type="molecule type" value="Genomic_DNA"/>
</dbReference>
<evidence type="ECO:0000313" key="3">
    <source>
        <dbReference type="EMBL" id="VFK53122.1"/>
    </source>
</evidence>
<organism evidence="5">
    <name type="scientific">Candidatus Kentrum sp. TUN</name>
    <dbReference type="NCBI Taxonomy" id="2126343"/>
    <lineage>
        <taxon>Bacteria</taxon>
        <taxon>Pseudomonadati</taxon>
        <taxon>Pseudomonadota</taxon>
        <taxon>Gammaproteobacteria</taxon>
        <taxon>Candidatus Kentrum</taxon>
    </lineage>
</organism>
<dbReference type="GO" id="GO:0004462">
    <property type="term" value="F:lactoylglutathione lyase activity"/>
    <property type="evidence" value="ECO:0007669"/>
    <property type="project" value="InterPro"/>
</dbReference>
<dbReference type="PROSITE" id="PS51819">
    <property type="entry name" value="VOC"/>
    <property type="match status" value="1"/>
</dbReference>
<sequence>MLHKIDHINIVVTDMARSIRFYTELLGFQLTKQAYVEGDWVETVVGLPDVQADVAYLVLPDGPRLELMQYNAPVGTARKENSLPNTVGLRHVAFQVTDIDAIVKRLRMEKIDVLSSPASVPASTVSHQEGAKWFCYLRDPDGVILELAEYR</sequence>